<comment type="similarity">
    <text evidence="1">Belongs to the LysR transcriptional regulatory family.</text>
</comment>
<evidence type="ECO:0000256" key="1">
    <source>
        <dbReference type="ARBA" id="ARBA00009437"/>
    </source>
</evidence>
<keyword evidence="4" id="KW-0804">Transcription</keyword>
<evidence type="ECO:0000256" key="3">
    <source>
        <dbReference type="ARBA" id="ARBA00023125"/>
    </source>
</evidence>
<dbReference type="RefSeq" id="WP_274264833.1">
    <property type="nucleotide sequence ID" value="NZ_JAQZCI010000003.1"/>
</dbReference>
<gene>
    <name evidence="7" type="ORF">PUW80_12620</name>
</gene>
<feature type="compositionally biased region" description="Basic residues" evidence="5">
    <location>
        <begin position="1"/>
        <end position="14"/>
    </location>
</feature>
<keyword evidence="2" id="KW-0805">Transcription regulation</keyword>
<keyword evidence="3" id="KW-0238">DNA-binding</keyword>
<dbReference type="PANTHER" id="PTHR30346">
    <property type="entry name" value="TRANSCRIPTIONAL DUAL REGULATOR HCAR-RELATED"/>
    <property type="match status" value="1"/>
</dbReference>
<sequence length="251" mass="26694">MATGGPRRRPARSGRRPDVPAKGAKAPRRDDRSGAARSDRAARPRADERSDDRMPPGPFRLGAVPGATPGKWIDIWKQRMPHNPLELIPLEVVDQRAALREGLVDAAIVRLPIERDDLSVIPLYDETPVAVCSVESALTAADELTLADLAGELVIVPRDDVLGAVVPDAVAPAFAPLATTADAIATAATGTGVVLMPMSLARLHHRKDVDFRPVVDGPLSSVALAWPTDATTPLVETFIGIVRGRTANSSR</sequence>
<dbReference type="PANTHER" id="PTHR30346:SF0">
    <property type="entry name" value="HCA OPERON TRANSCRIPTIONAL ACTIVATOR HCAR"/>
    <property type="match status" value="1"/>
</dbReference>
<evidence type="ECO:0000256" key="2">
    <source>
        <dbReference type="ARBA" id="ARBA00023015"/>
    </source>
</evidence>
<name>A0ABT5SK33_9MICO</name>
<dbReference type="SUPFAM" id="SSF53850">
    <property type="entry name" value="Periplasmic binding protein-like II"/>
    <property type="match status" value="1"/>
</dbReference>
<feature type="domain" description="LysR substrate-binding" evidence="6">
    <location>
        <begin position="55"/>
        <end position="245"/>
    </location>
</feature>
<keyword evidence="8" id="KW-1185">Reference proteome</keyword>
<feature type="region of interest" description="Disordered" evidence="5">
    <location>
        <begin position="1"/>
        <end position="65"/>
    </location>
</feature>
<feature type="compositionally biased region" description="Basic and acidic residues" evidence="5">
    <location>
        <begin position="27"/>
        <end position="54"/>
    </location>
</feature>
<accession>A0ABT5SK33</accession>
<dbReference type="InterPro" id="IPR005119">
    <property type="entry name" value="LysR_subst-bd"/>
</dbReference>
<dbReference type="Gene3D" id="3.40.190.10">
    <property type="entry name" value="Periplasmic binding protein-like II"/>
    <property type="match status" value="2"/>
</dbReference>
<evidence type="ECO:0000259" key="6">
    <source>
        <dbReference type="Pfam" id="PF03466"/>
    </source>
</evidence>
<proteinExistence type="inferred from homology"/>
<reference evidence="7 8" key="1">
    <citation type="submission" date="2023-02" db="EMBL/GenBank/DDBJ databases">
        <title>Study of novel species of the Microbacterium genus.</title>
        <authorList>
            <person name="Arroyo-Herrera I."/>
            <person name="Roman-Ponce B."/>
            <person name="Vasquez-Murrieta M.S."/>
        </authorList>
    </citation>
    <scope>NUCLEOTIDE SEQUENCE [LARGE SCALE GENOMIC DNA]</scope>
    <source>
        <strain evidence="7 8">NE1TT3</strain>
    </source>
</reference>
<protein>
    <submittedName>
        <fullName evidence="7">LysR substrate-binding domain-containing protein</fullName>
    </submittedName>
</protein>
<comment type="caution">
    <text evidence="7">The sequence shown here is derived from an EMBL/GenBank/DDBJ whole genome shotgun (WGS) entry which is preliminary data.</text>
</comment>
<organism evidence="7 8">
    <name type="scientific">Microbacterium thalli</name>
    <dbReference type="NCBI Taxonomy" id="3027921"/>
    <lineage>
        <taxon>Bacteria</taxon>
        <taxon>Bacillati</taxon>
        <taxon>Actinomycetota</taxon>
        <taxon>Actinomycetes</taxon>
        <taxon>Micrococcales</taxon>
        <taxon>Microbacteriaceae</taxon>
        <taxon>Microbacterium</taxon>
    </lineage>
</organism>
<evidence type="ECO:0000313" key="8">
    <source>
        <dbReference type="Proteomes" id="UP001218170"/>
    </source>
</evidence>
<evidence type="ECO:0000256" key="4">
    <source>
        <dbReference type="ARBA" id="ARBA00023163"/>
    </source>
</evidence>
<dbReference type="Proteomes" id="UP001218170">
    <property type="component" value="Unassembled WGS sequence"/>
</dbReference>
<dbReference type="EMBL" id="JAQZCI010000003">
    <property type="protein sequence ID" value="MDD7963191.1"/>
    <property type="molecule type" value="Genomic_DNA"/>
</dbReference>
<evidence type="ECO:0000256" key="5">
    <source>
        <dbReference type="SAM" id="MobiDB-lite"/>
    </source>
</evidence>
<evidence type="ECO:0000313" key="7">
    <source>
        <dbReference type="EMBL" id="MDD7963191.1"/>
    </source>
</evidence>
<dbReference type="Pfam" id="PF03466">
    <property type="entry name" value="LysR_substrate"/>
    <property type="match status" value="1"/>
</dbReference>